<dbReference type="InterPro" id="IPR052163">
    <property type="entry name" value="DGC-Regulatory_Protein"/>
</dbReference>
<keyword evidence="2" id="KW-0456">Lyase</keyword>
<geneLocation type="plasmid" evidence="3">
    <name>pEubeli2</name>
</geneLocation>
<dbReference type="PANTHER" id="PTHR46663:SF2">
    <property type="entry name" value="GGDEF DOMAIN-CONTAINING PROTEIN"/>
    <property type="match status" value="1"/>
</dbReference>
<feature type="domain" description="GGDEF" evidence="1">
    <location>
        <begin position="391"/>
        <end position="526"/>
    </location>
</feature>
<dbReference type="PANTHER" id="PTHR46663">
    <property type="entry name" value="DIGUANYLATE CYCLASE DGCT-RELATED"/>
    <property type="match status" value="1"/>
</dbReference>
<protein>
    <submittedName>
        <fullName evidence="2">Histidine ammonia-lyase</fullName>
    </submittedName>
</protein>
<dbReference type="Proteomes" id="UP000001476">
    <property type="component" value="Plasmid pEubeli2"/>
</dbReference>
<dbReference type="Pfam" id="PF00990">
    <property type="entry name" value="GGDEF"/>
    <property type="match status" value="1"/>
</dbReference>
<dbReference type="NCBIfam" id="TIGR00254">
    <property type="entry name" value="GGDEF"/>
    <property type="match status" value="1"/>
</dbReference>
<dbReference type="KEGG" id="eel:EUBELI_20566"/>
<dbReference type="CDD" id="cd01949">
    <property type="entry name" value="GGDEF"/>
    <property type="match status" value="1"/>
</dbReference>
<keyword evidence="3" id="KW-1185">Reference proteome</keyword>
<dbReference type="InterPro" id="IPR000160">
    <property type="entry name" value="GGDEF_dom"/>
</dbReference>
<dbReference type="SUPFAM" id="SSF55073">
    <property type="entry name" value="Nucleotide cyclase"/>
    <property type="match status" value="1"/>
</dbReference>
<dbReference type="GO" id="GO:0016829">
    <property type="term" value="F:lyase activity"/>
    <property type="evidence" value="ECO:0007669"/>
    <property type="project" value="UniProtKB-KW"/>
</dbReference>
<dbReference type="SUPFAM" id="SSF55781">
    <property type="entry name" value="GAF domain-like"/>
    <property type="match status" value="1"/>
</dbReference>
<sequence length="529" mass="61369">MQLRLCRELLAANAVCLISERTFFTILMCEKGAFFVNICYYVVSYKCIELEMHMKTKKYESIMNKAMKAAMNYENPDDQINEFIRFFGEHIGSERIYIFEDNIRKKVTNNTYEWCADGIEPQIKFLQNVDMSIIDWWYTSFNDGRNISTKDIEEIKDEYPAAYELLKVQNVKSLAVSPFRYKDEIYGFFGVDNPPESEMDEISRFLDMIGTFLVLLLKQRNVFKKSKREAMFSAYSALAGIYLSMHIINLKTGEFHEIKSTDFIRDNMIKGEHTFAEQINSVMKILPSRKYVESVLEFVDISTLPERMKNKTTIVHEFLGNYSGWCRERFIRVDEDSNGELWHVVYAVEVIDAEKRKENRLLYLSETDLMTGIRNRGSGEKAIADLIKEETKGLMCLLDCDKFKNVNDTYGHVVGDAVIIAVARSLQSVCREHDICMRLGGDEFAMFIPGITETKDAESFTMRVFAKLKDIRIPEMGDEKIYVSMGEAFYKGEKDIDFDELYRHADSAMYKSKNNTGYCATLECVTKTF</sequence>
<dbReference type="InterPro" id="IPR029016">
    <property type="entry name" value="GAF-like_dom_sf"/>
</dbReference>
<evidence type="ECO:0000259" key="1">
    <source>
        <dbReference type="PROSITE" id="PS50887"/>
    </source>
</evidence>
<organism evidence="2 3">
    <name type="scientific">Lachnospira eligens (strain ATCC 27750 / DSM 3376 / VPI C15-48 / C15-B4)</name>
    <name type="common">Eubacterium eligens</name>
    <dbReference type="NCBI Taxonomy" id="515620"/>
    <lineage>
        <taxon>Bacteria</taxon>
        <taxon>Bacillati</taxon>
        <taxon>Bacillota</taxon>
        <taxon>Clostridia</taxon>
        <taxon>Lachnospirales</taxon>
        <taxon>Lachnospiraceae</taxon>
        <taxon>Lachnospira</taxon>
    </lineage>
</organism>
<dbReference type="eggNOG" id="COG2203">
    <property type="taxonomic scope" value="Bacteria"/>
</dbReference>
<keyword evidence="2" id="KW-0614">Plasmid</keyword>
<reference evidence="2 3" key="1">
    <citation type="journal article" date="2009" name="Proc. Natl. Acad. Sci. U.S.A.">
        <title>Characterizing a model human gut microbiota composed of members of its two dominant bacterial phyla.</title>
        <authorList>
            <person name="Mahowald M.A."/>
            <person name="Rey F.E."/>
            <person name="Seedorf H."/>
            <person name="Turnbaugh P.J."/>
            <person name="Fulton R.S."/>
            <person name="Wollam A."/>
            <person name="Shah N."/>
            <person name="Wang C."/>
            <person name="Magrini V."/>
            <person name="Wilson R.K."/>
            <person name="Cantarel B.L."/>
            <person name="Coutinho P.M."/>
            <person name="Henrissat B."/>
            <person name="Crock L.W."/>
            <person name="Russell A."/>
            <person name="Verberkmoes N.C."/>
            <person name="Hettich R.L."/>
            <person name="Gordon J.I."/>
        </authorList>
    </citation>
    <scope>NUCLEOTIDE SEQUENCE [LARGE SCALE GENOMIC DNA]</scope>
    <source>
        <strain evidence="3">ATCC 27750 / DSM 3376 / VPI C15-48 / C15-B4</strain>
        <plasmid evidence="2">unnamed</plasmid>
    </source>
</reference>
<dbReference type="AlphaFoldDB" id="C4Z6W8"/>
<dbReference type="SMART" id="SM00267">
    <property type="entry name" value="GGDEF"/>
    <property type="match status" value="1"/>
</dbReference>
<proteinExistence type="predicted"/>
<evidence type="ECO:0000313" key="3">
    <source>
        <dbReference type="Proteomes" id="UP000001476"/>
    </source>
</evidence>
<dbReference type="InterPro" id="IPR029787">
    <property type="entry name" value="Nucleotide_cyclase"/>
</dbReference>
<dbReference type="HOGENOM" id="CLU_563542_0_0_9"/>
<dbReference type="PROSITE" id="PS50887">
    <property type="entry name" value="GGDEF"/>
    <property type="match status" value="1"/>
</dbReference>
<dbReference type="EMBL" id="CP001106">
    <property type="protein sequence ID" value="ACR73710.1"/>
    <property type="molecule type" value="Genomic_DNA"/>
</dbReference>
<dbReference type="Gene3D" id="3.30.450.40">
    <property type="match status" value="1"/>
</dbReference>
<dbReference type="Gene3D" id="3.30.70.270">
    <property type="match status" value="1"/>
</dbReference>
<evidence type="ECO:0000313" key="2">
    <source>
        <dbReference type="EMBL" id="ACR73710.1"/>
    </source>
</evidence>
<accession>C4Z6W8</accession>
<gene>
    <name evidence="2" type="ordered locus">EUBELI_20566</name>
</gene>
<name>C4Z6W8_LACE2</name>
<dbReference type="InterPro" id="IPR043128">
    <property type="entry name" value="Rev_trsase/Diguanyl_cyclase"/>
</dbReference>
<dbReference type="eggNOG" id="COG2199">
    <property type="taxonomic scope" value="Bacteria"/>
</dbReference>